<dbReference type="AlphaFoldDB" id="A0A5M3YNW2"/>
<evidence type="ECO:0000313" key="10">
    <source>
        <dbReference type="EMBL" id="GFF15139.1"/>
    </source>
</evidence>
<dbReference type="VEuPathDB" id="FungiDB:ATEG_09240"/>
<evidence type="ECO:0000256" key="1">
    <source>
        <dbReference type="ARBA" id="ARBA00010337"/>
    </source>
</evidence>
<evidence type="ECO:0000259" key="7">
    <source>
        <dbReference type="Pfam" id="PF04130"/>
    </source>
</evidence>
<proteinExistence type="inferred from homology"/>
<dbReference type="GO" id="GO:0043015">
    <property type="term" value="F:gamma-tubulin binding"/>
    <property type="evidence" value="ECO:0007669"/>
    <property type="project" value="InterPro"/>
</dbReference>
<dbReference type="Proteomes" id="UP000452235">
    <property type="component" value="Unassembled WGS sequence"/>
</dbReference>
<dbReference type="GO" id="GO:0007020">
    <property type="term" value="P:microtubule nucleation"/>
    <property type="evidence" value="ECO:0007669"/>
    <property type="project" value="InterPro"/>
</dbReference>
<dbReference type="GO" id="GO:0005816">
    <property type="term" value="C:spindle pole body"/>
    <property type="evidence" value="ECO:0007669"/>
    <property type="project" value="UniProtKB-ARBA"/>
</dbReference>
<dbReference type="GO" id="GO:0000278">
    <property type="term" value="P:mitotic cell cycle"/>
    <property type="evidence" value="ECO:0007669"/>
    <property type="project" value="TreeGrafter"/>
</dbReference>
<evidence type="ECO:0000259" key="9">
    <source>
        <dbReference type="Pfam" id="PF17681"/>
    </source>
</evidence>
<evidence type="ECO:0000313" key="11">
    <source>
        <dbReference type="Proteomes" id="UP000452235"/>
    </source>
</evidence>
<evidence type="ECO:0000256" key="3">
    <source>
        <dbReference type="ARBA" id="ARBA00022701"/>
    </source>
</evidence>
<comment type="caution">
    <text evidence="10">The sequence shown here is derived from an EMBL/GenBank/DDBJ whole genome shotgun (WGS) entry which is preliminary data.</text>
</comment>
<evidence type="ECO:0000256" key="4">
    <source>
        <dbReference type="ARBA" id="ARBA00023212"/>
    </source>
</evidence>
<dbReference type="OrthoDB" id="66546at2759"/>
<dbReference type="InterPro" id="IPR042241">
    <property type="entry name" value="GCP_C_sf"/>
</dbReference>
<dbReference type="GO" id="GO:0000930">
    <property type="term" value="C:gamma-tubulin complex"/>
    <property type="evidence" value="ECO:0007669"/>
    <property type="project" value="TreeGrafter"/>
</dbReference>
<dbReference type="PANTHER" id="PTHR19302">
    <property type="entry name" value="GAMMA TUBULIN COMPLEX PROTEIN"/>
    <property type="match status" value="1"/>
</dbReference>
<dbReference type="Gene3D" id="1.20.120.1900">
    <property type="entry name" value="Gamma-tubulin complex, C-terminal domain"/>
    <property type="match status" value="1"/>
</dbReference>
<keyword evidence="4 5" id="KW-0206">Cytoskeleton</keyword>
<dbReference type="InterPro" id="IPR040457">
    <property type="entry name" value="GCP_C"/>
</dbReference>
<dbReference type="Pfam" id="PF04130">
    <property type="entry name" value="GCP_C_terminal"/>
    <property type="match status" value="1"/>
</dbReference>
<organism evidence="10 11">
    <name type="scientific">Aspergillus terreus</name>
    <dbReference type="NCBI Taxonomy" id="33178"/>
    <lineage>
        <taxon>Eukaryota</taxon>
        <taxon>Fungi</taxon>
        <taxon>Dikarya</taxon>
        <taxon>Ascomycota</taxon>
        <taxon>Pezizomycotina</taxon>
        <taxon>Eurotiomycetes</taxon>
        <taxon>Eurotiomycetidae</taxon>
        <taxon>Eurotiales</taxon>
        <taxon>Aspergillaceae</taxon>
        <taxon>Aspergillus</taxon>
        <taxon>Aspergillus subgen. Circumdati</taxon>
    </lineage>
</organism>
<dbReference type="PANTHER" id="PTHR19302:SF33">
    <property type="entry name" value="GAMMA-TUBULIN COMPLEX COMPONENT 5"/>
    <property type="match status" value="1"/>
</dbReference>
<sequence length="887" mass="100978">MAVAASLSDLTEELVATVAKVDQKASMSVLVFLKRRTEDALRSNAYPRTDQFAVAHQLEGLQEKFRVLNRDELADALRCRLVELEEHQSRWFPEILSLFLQLADRPAQRSRLDRIEKVQSKEVPKSLSWSELDDTGTAYCEEDIWETPDFAAESSDDDLLSISSENSHRCKLLQDPITPDGDYVIPDDVFSSGETEEDLLASIERVQFWREENHPGPQCEGVSSRVVTELQVVREAIFMLQGLPTSVFWHLDDGTIVVDRRYALRHLSNEALSSLLRSLSATGAQTDVLRRFVKTLDLAKCAPYVRTFNRGIEECLNEFDKYLSNLQSKYLSGGSTASVSLLQLSDDVRRQSRLLLLLSSLVSNLQQENQDNSARCLDLLYELVGMTQATGDDTEFIYLAKLFFACFETYARPIRTWMETGQLEESGAFFVLDNRNDNDLRTLWQDWYTLDETAGLLHTPKFVQSIARKIFITGKSRVFLRQLSVTADVEHRSNSSLSLEDVLSPDSSLCLPFSALFESALGNLVDQNHALASSLLRKELGEQCGLWVSLQSLEHIYLCKDMSVFGPIDDKIFDLIDRGRAAWSDRFLLTELAQSAFSVLPFIDTSRLIVRSSNDIISKQSNRRSVSMLQAISLDYLLPWPVANIITKESILRYQQLSVFLMQIRRARQIIVKQRLQYSNPTDRTFDDRSNALSFALRHNMLWFLNTLYSHLTDFVISTTTESLRRSFSEASDVDSMIAAHRAYMSSVEDQCLLSKNLYPLHRATVALLDLSVSFADVQAMRHGRSRPDPTKVFYKHENSQISQPGNSYSSDEDDDDDVYDSDNMDASTISLHATHYVDRLKDINDQFHRLIAFMVAGLKGVGRADGQLSWEILAEKLEWRKERLYS</sequence>
<feature type="domain" description="Gamma tubulin complex component protein N-terminal" evidence="9">
    <location>
        <begin position="233"/>
        <end position="536"/>
    </location>
</feature>
<gene>
    <name evidence="10" type="ORF">ATEIFO6365_0004025800</name>
</gene>
<keyword evidence="3 5" id="KW-0493">Microtubule</keyword>
<dbReference type="GO" id="GO:0051011">
    <property type="term" value="F:microtubule minus-end binding"/>
    <property type="evidence" value="ECO:0007669"/>
    <property type="project" value="TreeGrafter"/>
</dbReference>
<feature type="region of interest" description="Disordered" evidence="6">
    <location>
        <begin position="783"/>
        <end position="820"/>
    </location>
</feature>
<comment type="subcellular location">
    <subcellularLocation>
        <location evidence="5">Cytoplasm</location>
        <location evidence="5">Cytoskeleton</location>
        <location evidence="5">Microtubule organizing center</location>
    </subcellularLocation>
</comment>
<dbReference type="GO" id="GO:0031122">
    <property type="term" value="P:cytoplasmic microtubule organization"/>
    <property type="evidence" value="ECO:0007669"/>
    <property type="project" value="TreeGrafter"/>
</dbReference>
<comment type="similarity">
    <text evidence="1 5">Belongs to the TUBGCP family.</text>
</comment>
<protein>
    <recommendedName>
        <fullName evidence="5">Spindle pole body component</fullName>
    </recommendedName>
</protein>
<dbReference type="Pfam" id="PF14609">
    <property type="entry name" value="GCP5-Mod21_N"/>
    <property type="match status" value="1"/>
</dbReference>
<dbReference type="GO" id="GO:0051321">
    <property type="term" value="P:meiotic cell cycle"/>
    <property type="evidence" value="ECO:0007669"/>
    <property type="project" value="TreeGrafter"/>
</dbReference>
<feature type="compositionally biased region" description="Basic and acidic residues" evidence="6">
    <location>
        <begin position="786"/>
        <end position="799"/>
    </location>
</feature>
<feature type="domain" description="Gamma tubulin complex component C-terminal" evidence="7">
    <location>
        <begin position="618"/>
        <end position="872"/>
    </location>
</feature>
<dbReference type="InterPro" id="IPR032797">
    <property type="entry name" value="Mod21_N"/>
</dbReference>
<keyword evidence="2 5" id="KW-0963">Cytoplasm</keyword>
<evidence type="ECO:0000256" key="6">
    <source>
        <dbReference type="SAM" id="MobiDB-lite"/>
    </source>
</evidence>
<dbReference type="InterPro" id="IPR041470">
    <property type="entry name" value="GCP_N"/>
</dbReference>
<accession>A0A5M3YNW2</accession>
<evidence type="ECO:0000256" key="5">
    <source>
        <dbReference type="RuleBase" id="RU363050"/>
    </source>
</evidence>
<dbReference type="InterPro" id="IPR007259">
    <property type="entry name" value="GCP"/>
</dbReference>
<feature type="compositionally biased region" description="Acidic residues" evidence="6">
    <location>
        <begin position="811"/>
        <end position="820"/>
    </location>
</feature>
<dbReference type="GO" id="GO:0005874">
    <property type="term" value="C:microtubule"/>
    <property type="evidence" value="ECO:0007669"/>
    <property type="project" value="UniProtKB-KW"/>
</dbReference>
<dbReference type="InterPro" id="IPR059169">
    <property type="entry name" value="GCP5_N_ext"/>
</dbReference>
<dbReference type="EMBL" id="BLJY01000004">
    <property type="protein sequence ID" value="GFF15139.1"/>
    <property type="molecule type" value="Genomic_DNA"/>
</dbReference>
<evidence type="ECO:0000256" key="2">
    <source>
        <dbReference type="ARBA" id="ARBA00022490"/>
    </source>
</evidence>
<dbReference type="Pfam" id="PF17681">
    <property type="entry name" value="GCP_N_terminal"/>
    <property type="match status" value="1"/>
</dbReference>
<feature type="domain" description="Gamma-Tubulin ring complex non-core subunit mod21 N-terminal" evidence="8">
    <location>
        <begin position="67"/>
        <end position="158"/>
    </location>
</feature>
<name>A0A5M3YNW2_ASPTE</name>
<keyword evidence="11" id="KW-1185">Reference proteome</keyword>
<evidence type="ECO:0000259" key="8">
    <source>
        <dbReference type="Pfam" id="PF14609"/>
    </source>
</evidence>
<dbReference type="GO" id="GO:0051225">
    <property type="term" value="P:spindle assembly"/>
    <property type="evidence" value="ECO:0007669"/>
    <property type="project" value="TreeGrafter"/>
</dbReference>
<dbReference type="GO" id="GO:0000922">
    <property type="term" value="C:spindle pole"/>
    <property type="evidence" value="ECO:0007669"/>
    <property type="project" value="InterPro"/>
</dbReference>
<reference evidence="10 11" key="1">
    <citation type="submission" date="2020-01" db="EMBL/GenBank/DDBJ databases">
        <title>Aspergillus terreus IFO 6365 whole genome shotgun sequence.</title>
        <authorList>
            <person name="Kanamasa S."/>
            <person name="Takahashi H."/>
        </authorList>
    </citation>
    <scope>NUCLEOTIDE SEQUENCE [LARGE SCALE GENOMIC DNA]</scope>
    <source>
        <strain evidence="10 11">IFO 6365</strain>
    </source>
</reference>
<dbReference type="CDD" id="cd22572">
    <property type="entry name" value="GCP5_NTD"/>
    <property type="match status" value="1"/>
</dbReference>